<dbReference type="Gene3D" id="3.90.79.10">
    <property type="entry name" value="Nucleoside Triphosphate Pyrophosphohydrolase"/>
    <property type="match status" value="1"/>
</dbReference>
<organism evidence="3 4">
    <name type="scientific">Candidatus Segetimicrobium genomatis</name>
    <dbReference type="NCBI Taxonomy" id="2569760"/>
    <lineage>
        <taxon>Bacteria</taxon>
        <taxon>Bacillati</taxon>
        <taxon>Candidatus Sysuimicrobiota</taxon>
        <taxon>Candidatus Sysuimicrobiia</taxon>
        <taxon>Candidatus Sysuimicrobiales</taxon>
        <taxon>Candidatus Segetimicrobiaceae</taxon>
        <taxon>Candidatus Segetimicrobium</taxon>
    </lineage>
</organism>
<dbReference type="Proteomes" id="UP000318834">
    <property type="component" value="Unassembled WGS sequence"/>
</dbReference>
<feature type="domain" description="Nudix hydrolase" evidence="2">
    <location>
        <begin position="1"/>
        <end position="150"/>
    </location>
</feature>
<evidence type="ECO:0000256" key="1">
    <source>
        <dbReference type="ARBA" id="ARBA00022801"/>
    </source>
</evidence>
<dbReference type="EMBL" id="VBAP01000053">
    <property type="protein sequence ID" value="TMI74686.1"/>
    <property type="molecule type" value="Genomic_DNA"/>
</dbReference>
<dbReference type="PROSITE" id="PS51462">
    <property type="entry name" value="NUDIX"/>
    <property type="match status" value="1"/>
</dbReference>
<evidence type="ECO:0000259" key="2">
    <source>
        <dbReference type="PROSITE" id="PS51462"/>
    </source>
</evidence>
<dbReference type="PANTHER" id="PTHR21340:SF7">
    <property type="entry name" value="NUDIX HYDROLASE DOMAIN-CONTAINING PROTEIN"/>
    <property type="match status" value="1"/>
</dbReference>
<dbReference type="GO" id="GO:0006167">
    <property type="term" value="P:AMP biosynthetic process"/>
    <property type="evidence" value="ECO:0007669"/>
    <property type="project" value="TreeGrafter"/>
</dbReference>
<dbReference type="AlphaFoldDB" id="A0A537IVG2"/>
<dbReference type="GO" id="GO:0004081">
    <property type="term" value="F:bis(5'-nucleosyl)-tetraphosphatase (asymmetrical) activity"/>
    <property type="evidence" value="ECO:0007669"/>
    <property type="project" value="TreeGrafter"/>
</dbReference>
<dbReference type="PROSITE" id="PS00893">
    <property type="entry name" value="NUDIX_BOX"/>
    <property type="match status" value="1"/>
</dbReference>
<evidence type="ECO:0000313" key="4">
    <source>
        <dbReference type="Proteomes" id="UP000318834"/>
    </source>
</evidence>
<dbReference type="InterPro" id="IPR020084">
    <property type="entry name" value="NUDIX_hydrolase_CS"/>
</dbReference>
<dbReference type="InterPro" id="IPR000086">
    <property type="entry name" value="NUDIX_hydrolase_dom"/>
</dbReference>
<dbReference type="InterPro" id="IPR015797">
    <property type="entry name" value="NUDIX_hydrolase-like_dom_sf"/>
</dbReference>
<name>A0A537IVG2_9BACT</name>
<gene>
    <name evidence="3" type="ORF">E6H05_07630</name>
</gene>
<dbReference type="CDD" id="cd04662">
    <property type="entry name" value="NUDIX_Hydrolase"/>
    <property type="match status" value="1"/>
</dbReference>
<evidence type="ECO:0000313" key="3">
    <source>
        <dbReference type="EMBL" id="TMI74686.1"/>
    </source>
</evidence>
<sequence>MVKTSAGLLMFRLRNGEPEVLLVHPGGPFWANEDEGAWSIPKGEFPSGEAPLAAAQREFEEETGCRAHGPFIPLMPITQRSGKVVHAWAVEGDCDPTQLHSNVFSLEWPPKSGKQQQFPEVDRAEWFSVPVALQKIIPAQRGFVTELATLRGKRADPR</sequence>
<dbReference type="Pfam" id="PF00293">
    <property type="entry name" value="NUDIX"/>
    <property type="match status" value="1"/>
</dbReference>
<comment type="caution">
    <text evidence="3">The sequence shown here is derived from an EMBL/GenBank/DDBJ whole genome shotgun (WGS) entry which is preliminary data.</text>
</comment>
<dbReference type="GO" id="GO:0006754">
    <property type="term" value="P:ATP biosynthetic process"/>
    <property type="evidence" value="ECO:0007669"/>
    <property type="project" value="TreeGrafter"/>
</dbReference>
<accession>A0A537IVG2</accession>
<keyword evidence="1" id="KW-0378">Hydrolase</keyword>
<dbReference type="InterPro" id="IPR051325">
    <property type="entry name" value="Nudix_hydrolase_domain"/>
</dbReference>
<proteinExistence type="predicted"/>
<protein>
    <submittedName>
        <fullName evidence="3">NUDIX domain-containing protein</fullName>
    </submittedName>
</protein>
<dbReference type="PANTHER" id="PTHR21340">
    <property type="entry name" value="DIADENOSINE 5,5-P1,P4-TETRAPHOSPHATE PYROPHOSPHOHYDROLASE MUTT"/>
    <property type="match status" value="1"/>
</dbReference>
<reference evidence="3 4" key="1">
    <citation type="journal article" date="2019" name="Nat. Microbiol.">
        <title>Mediterranean grassland soil C-N compound turnover is dependent on rainfall and depth, and is mediated by genomically divergent microorganisms.</title>
        <authorList>
            <person name="Diamond S."/>
            <person name="Andeer P.F."/>
            <person name="Li Z."/>
            <person name="Crits-Christoph A."/>
            <person name="Burstein D."/>
            <person name="Anantharaman K."/>
            <person name="Lane K.R."/>
            <person name="Thomas B.C."/>
            <person name="Pan C."/>
            <person name="Northen T.R."/>
            <person name="Banfield J.F."/>
        </authorList>
    </citation>
    <scope>NUCLEOTIDE SEQUENCE [LARGE SCALE GENOMIC DNA]</scope>
    <source>
        <strain evidence="3">NP_8</strain>
    </source>
</reference>
<dbReference type="SUPFAM" id="SSF55811">
    <property type="entry name" value="Nudix"/>
    <property type="match status" value="1"/>
</dbReference>